<dbReference type="EMBL" id="CADCWG010000035">
    <property type="protein sequence ID" value="CAA9538622.1"/>
    <property type="molecule type" value="Genomic_DNA"/>
</dbReference>
<feature type="compositionally biased region" description="Low complexity" evidence="1">
    <location>
        <begin position="324"/>
        <end position="336"/>
    </location>
</feature>
<sequence length="461" mass="50747">GPHAVAPQAGQEHRPGRHRLLVRRSADLGAPDDARRLDLRLRGGGRALPRRQDQRAVPRPARLRRGDRDDPTVPGADRDRGRLRGQPLREHPREAGPRLDRADRPVRPDPDRRRLDRRVRGQRVGRSPADLLRRPDPRRPRPQPPGLLPDPARVVRHLERAGLRPPLRQLLRAALLQPGDARRGRDAAAAGDLAGPQGRLRAGADQRPAVRLHPPVPPRGDAVGRLLHADGLGLRRLAAQGGLHPQPELARVAGRAPVPAGPRRDHAAGRGRARPRRDRPGAGPGPGRDDHRVERELGDPDQPRVVDDRRHDPGGRRARRADRAAAAGAGRVLAGDQQPGVGREAEGRLPLHPVDHVRGQRRRLHPERRRLGPPGAVPGPDPAAAVPLLRAARPELERVRQPGLPAALPRVAADLRDHRPGRQRDAARQHVDPGRREPDRGSDDRDPRRGRLLRRQAEAPV</sequence>
<name>A0A6J4U3W7_9BACT</name>
<feature type="compositionally biased region" description="Basic residues" evidence="1">
    <location>
        <begin position="359"/>
        <end position="368"/>
    </location>
</feature>
<feature type="region of interest" description="Disordered" evidence="1">
    <location>
        <begin position="1"/>
        <end position="152"/>
    </location>
</feature>
<feature type="compositionally biased region" description="Low complexity" evidence="1">
    <location>
        <begin position="382"/>
        <end position="391"/>
    </location>
</feature>
<feature type="non-terminal residue" evidence="2">
    <location>
        <position position="461"/>
    </location>
</feature>
<dbReference type="AlphaFoldDB" id="A0A6J4U3W7"/>
<feature type="non-terminal residue" evidence="2">
    <location>
        <position position="1"/>
    </location>
</feature>
<feature type="compositionally biased region" description="Basic and acidic residues" evidence="1">
    <location>
        <begin position="343"/>
        <end position="358"/>
    </location>
</feature>
<feature type="compositionally biased region" description="Basic and acidic residues" evidence="1">
    <location>
        <begin position="287"/>
        <end position="315"/>
    </location>
</feature>
<proteinExistence type="predicted"/>
<reference evidence="2" key="1">
    <citation type="submission" date="2020-02" db="EMBL/GenBank/DDBJ databases">
        <authorList>
            <person name="Meier V. D."/>
        </authorList>
    </citation>
    <scope>NUCLEOTIDE SEQUENCE</scope>
    <source>
        <strain evidence="2">AVDCRST_MAG49</strain>
    </source>
</reference>
<feature type="region of interest" description="Disordered" evidence="1">
    <location>
        <begin position="188"/>
        <end position="220"/>
    </location>
</feature>
<evidence type="ECO:0000256" key="1">
    <source>
        <dbReference type="SAM" id="MobiDB-lite"/>
    </source>
</evidence>
<organism evidence="2">
    <name type="scientific">uncultured Thermomicrobiales bacterium</name>
    <dbReference type="NCBI Taxonomy" id="1645740"/>
    <lineage>
        <taxon>Bacteria</taxon>
        <taxon>Pseudomonadati</taxon>
        <taxon>Thermomicrobiota</taxon>
        <taxon>Thermomicrobia</taxon>
        <taxon>Thermomicrobiales</taxon>
        <taxon>environmental samples</taxon>
    </lineage>
</organism>
<feature type="region of interest" description="Disordered" evidence="1">
    <location>
        <begin position="243"/>
        <end position="461"/>
    </location>
</feature>
<protein>
    <submittedName>
        <fullName evidence="2">Various polyols ABC transporter, substrate-binding protein</fullName>
    </submittedName>
</protein>
<feature type="compositionally biased region" description="Basic and acidic residues" evidence="1">
    <location>
        <begin position="413"/>
        <end position="449"/>
    </location>
</feature>
<feature type="compositionally biased region" description="Basic and acidic residues" evidence="1">
    <location>
        <begin position="32"/>
        <end position="41"/>
    </location>
</feature>
<accession>A0A6J4U3W7</accession>
<gene>
    <name evidence="2" type="ORF">AVDCRST_MAG49-589</name>
</gene>
<feature type="compositionally biased region" description="Basic and acidic residues" evidence="1">
    <location>
        <begin position="64"/>
        <end position="114"/>
    </location>
</feature>
<evidence type="ECO:0000313" key="2">
    <source>
        <dbReference type="EMBL" id="CAA9538622.1"/>
    </source>
</evidence>